<dbReference type="EMBL" id="JAJSOW010000101">
    <property type="protein sequence ID" value="KAI9181423.1"/>
    <property type="molecule type" value="Genomic_DNA"/>
</dbReference>
<comment type="caution">
    <text evidence="1">The sequence shown here is derived from an EMBL/GenBank/DDBJ whole genome shotgun (WGS) entry which is preliminary data.</text>
</comment>
<evidence type="ECO:0000313" key="2">
    <source>
        <dbReference type="Proteomes" id="UP001064489"/>
    </source>
</evidence>
<sequence length="116" mass="13252">MGQERLGLRKNDMTSRKDDKSFELRKMKLALGSIFSKLGKTSSCNSRLDMKGHVMKVRNPKSILRYLGILKRRFQIIRIGVALGLDFVGKLVGMTEVFVEAKRKLKLGGFRELEVH</sequence>
<reference evidence="1" key="2">
    <citation type="submission" date="2023-02" db="EMBL/GenBank/DDBJ databases">
        <authorList>
            <person name="Swenson N.G."/>
            <person name="Wegrzyn J.L."/>
            <person name="Mcevoy S.L."/>
        </authorList>
    </citation>
    <scope>NUCLEOTIDE SEQUENCE</scope>
    <source>
        <strain evidence="1">91603</strain>
        <tissue evidence="1">Leaf</tissue>
    </source>
</reference>
<keyword evidence="2" id="KW-1185">Reference proteome</keyword>
<reference evidence="1" key="1">
    <citation type="journal article" date="2022" name="Plant J.">
        <title>Strategies of tolerance reflected in two North American maple genomes.</title>
        <authorList>
            <person name="McEvoy S.L."/>
            <person name="Sezen U.U."/>
            <person name="Trouern-Trend A."/>
            <person name="McMahon S.M."/>
            <person name="Schaberg P.G."/>
            <person name="Yang J."/>
            <person name="Wegrzyn J.L."/>
            <person name="Swenson N.G."/>
        </authorList>
    </citation>
    <scope>NUCLEOTIDE SEQUENCE</scope>
    <source>
        <strain evidence="1">91603</strain>
    </source>
</reference>
<accession>A0AAD5IZR7</accession>
<organism evidence="1 2">
    <name type="scientific">Acer negundo</name>
    <name type="common">Box elder</name>
    <dbReference type="NCBI Taxonomy" id="4023"/>
    <lineage>
        <taxon>Eukaryota</taxon>
        <taxon>Viridiplantae</taxon>
        <taxon>Streptophyta</taxon>
        <taxon>Embryophyta</taxon>
        <taxon>Tracheophyta</taxon>
        <taxon>Spermatophyta</taxon>
        <taxon>Magnoliopsida</taxon>
        <taxon>eudicotyledons</taxon>
        <taxon>Gunneridae</taxon>
        <taxon>Pentapetalae</taxon>
        <taxon>rosids</taxon>
        <taxon>malvids</taxon>
        <taxon>Sapindales</taxon>
        <taxon>Sapindaceae</taxon>
        <taxon>Hippocastanoideae</taxon>
        <taxon>Acereae</taxon>
        <taxon>Acer</taxon>
    </lineage>
</organism>
<dbReference type="Proteomes" id="UP001064489">
    <property type="component" value="Chromosome 4"/>
</dbReference>
<name>A0AAD5IZR7_ACENE</name>
<proteinExistence type="predicted"/>
<evidence type="ECO:0000313" key="1">
    <source>
        <dbReference type="EMBL" id="KAI9181423.1"/>
    </source>
</evidence>
<dbReference type="AlphaFoldDB" id="A0AAD5IZR7"/>
<gene>
    <name evidence="1" type="ORF">LWI28_014878</name>
</gene>
<protein>
    <submittedName>
        <fullName evidence="1">Uncharacterized protein</fullName>
    </submittedName>
</protein>